<dbReference type="GO" id="GO:0005506">
    <property type="term" value="F:iron ion binding"/>
    <property type="evidence" value="ECO:0007669"/>
    <property type="project" value="InterPro"/>
</dbReference>
<evidence type="ECO:0000313" key="12">
    <source>
        <dbReference type="Proteomes" id="UP000714275"/>
    </source>
</evidence>
<evidence type="ECO:0000256" key="9">
    <source>
        <dbReference type="PIRSR" id="PIRSR602401-1"/>
    </source>
</evidence>
<dbReference type="EMBL" id="JABBWD010000039">
    <property type="protein sequence ID" value="KAG1774672.1"/>
    <property type="molecule type" value="Genomic_DNA"/>
</dbReference>
<dbReference type="OrthoDB" id="2789670at2759"/>
<proteinExistence type="inferred from homology"/>
<feature type="chain" id="PRO_5040467769" evidence="10">
    <location>
        <begin position="23"/>
        <end position="512"/>
    </location>
</feature>
<evidence type="ECO:0000256" key="5">
    <source>
        <dbReference type="ARBA" id="ARBA00022723"/>
    </source>
</evidence>
<keyword evidence="5 9" id="KW-0479">Metal-binding</keyword>
<evidence type="ECO:0000256" key="7">
    <source>
        <dbReference type="ARBA" id="ARBA00023004"/>
    </source>
</evidence>
<dbReference type="Gene3D" id="1.10.630.10">
    <property type="entry name" value="Cytochrome P450"/>
    <property type="match status" value="1"/>
</dbReference>
<keyword evidence="4 9" id="KW-0349">Heme</keyword>
<evidence type="ECO:0000256" key="6">
    <source>
        <dbReference type="ARBA" id="ARBA00023002"/>
    </source>
</evidence>
<dbReference type="PANTHER" id="PTHR46300">
    <property type="entry name" value="P450, PUTATIVE (EUROFUNG)-RELATED-RELATED"/>
    <property type="match status" value="1"/>
</dbReference>
<accession>A0A9P6ZR01</accession>
<dbReference type="GO" id="GO:0020037">
    <property type="term" value="F:heme binding"/>
    <property type="evidence" value="ECO:0007669"/>
    <property type="project" value="InterPro"/>
</dbReference>
<dbReference type="Proteomes" id="UP000714275">
    <property type="component" value="Unassembled WGS sequence"/>
</dbReference>
<keyword evidence="10" id="KW-0732">Signal</keyword>
<keyword evidence="8 11" id="KW-0503">Monooxygenase</keyword>
<dbReference type="InterPro" id="IPR001128">
    <property type="entry name" value="Cyt_P450"/>
</dbReference>
<protein>
    <submittedName>
        <fullName evidence="11">CyP450 monooxygenase</fullName>
    </submittedName>
</protein>
<evidence type="ECO:0000313" key="11">
    <source>
        <dbReference type="EMBL" id="KAG1774672.1"/>
    </source>
</evidence>
<comment type="cofactor">
    <cofactor evidence="1 9">
        <name>heme</name>
        <dbReference type="ChEBI" id="CHEBI:30413"/>
    </cofactor>
</comment>
<organism evidence="11 12">
    <name type="scientific">Suillus placidus</name>
    <dbReference type="NCBI Taxonomy" id="48579"/>
    <lineage>
        <taxon>Eukaryota</taxon>
        <taxon>Fungi</taxon>
        <taxon>Dikarya</taxon>
        <taxon>Basidiomycota</taxon>
        <taxon>Agaricomycotina</taxon>
        <taxon>Agaricomycetes</taxon>
        <taxon>Agaricomycetidae</taxon>
        <taxon>Boletales</taxon>
        <taxon>Suillineae</taxon>
        <taxon>Suillaceae</taxon>
        <taxon>Suillus</taxon>
    </lineage>
</organism>
<dbReference type="AlphaFoldDB" id="A0A9P6ZR01"/>
<gene>
    <name evidence="11" type="ORF">EV702DRAFT_1200031</name>
</gene>
<dbReference type="CDD" id="cd11065">
    <property type="entry name" value="CYP64-like"/>
    <property type="match status" value="1"/>
</dbReference>
<evidence type="ECO:0000256" key="2">
    <source>
        <dbReference type="ARBA" id="ARBA00005179"/>
    </source>
</evidence>
<dbReference type="InterPro" id="IPR002401">
    <property type="entry name" value="Cyt_P450_E_grp-I"/>
</dbReference>
<dbReference type="Pfam" id="PF00067">
    <property type="entry name" value="p450"/>
    <property type="match status" value="1"/>
</dbReference>
<comment type="caution">
    <text evidence="11">The sequence shown here is derived from an EMBL/GenBank/DDBJ whole genome shotgun (WGS) entry which is preliminary data.</text>
</comment>
<dbReference type="InterPro" id="IPR050364">
    <property type="entry name" value="Cytochrome_P450_fung"/>
</dbReference>
<sequence length="512" mass="57570">MSPYPYILTVTVLWLLYRWSWSRKLAGLPLPPGPRSLPFLGNVSDIDIVRPWRTYSEWKEKYGPIVSCRLMGQTVVIINSERIARQLLDQRSAIYSDRPTGPVPKLFGIDFITAFLPYGDTLRLHRRLFHQALRSDAADSYRDLYLDKARQLLSNLLDSPEAFEKHLFLYTASIIMSVTYGHDKVSWDAPPIKSVAELVELINVGLAPERGAILTAFPILTRLPAWFPGASFQRIAQRTRKLALESMNEPFEYVKRNMAAGNAPKSMVSDLLTEMDEGKEAFPEQAVKQIALTVFVAGFDTSSSTLSAFILAMVLNPEAQQLAQQEIDSIVGVDRLPDFYDRPSLKYVEAVFRETIRWHTVAPLGLPHATSSDDVFEGYFIPKGLSADPDCSLILPNIWDMSREGHDDPDVFKPERHFASDGTLLPDTIAAKPMWGFGRRGCPGRFIAEAATWSAVVHLLAAFRIMKAKDEAGKEIEVKEEFTSGVVCRPVPFQCSFVLRTTDREKAIRLGD</sequence>
<dbReference type="PANTHER" id="PTHR46300:SF7">
    <property type="entry name" value="P450, PUTATIVE (EUROFUNG)-RELATED"/>
    <property type="match status" value="1"/>
</dbReference>
<keyword evidence="6" id="KW-0560">Oxidoreductase</keyword>
<evidence type="ECO:0000256" key="1">
    <source>
        <dbReference type="ARBA" id="ARBA00001971"/>
    </source>
</evidence>
<dbReference type="PRINTS" id="PR00463">
    <property type="entry name" value="EP450I"/>
</dbReference>
<dbReference type="SUPFAM" id="SSF48264">
    <property type="entry name" value="Cytochrome P450"/>
    <property type="match status" value="1"/>
</dbReference>
<evidence type="ECO:0000256" key="4">
    <source>
        <dbReference type="ARBA" id="ARBA00022617"/>
    </source>
</evidence>
<reference evidence="11" key="1">
    <citation type="journal article" date="2020" name="New Phytol.">
        <title>Comparative genomics reveals dynamic genome evolution in host specialist ectomycorrhizal fungi.</title>
        <authorList>
            <person name="Lofgren L.A."/>
            <person name="Nguyen N.H."/>
            <person name="Vilgalys R."/>
            <person name="Ruytinx J."/>
            <person name="Liao H.L."/>
            <person name="Branco S."/>
            <person name="Kuo A."/>
            <person name="LaButti K."/>
            <person name="Lipzen A."/>
            <person name="Andreopoulos W."/>
            <person name="Pangilinan J."/>
            <person name="Riley R."/>
            <person name="Hundley H."/>
            <person name="Na H."/>
            <person name="Barry K."/>
            <person name="Grigoriev I.V."/>
            <person name="Stajich J.E."/>
            <person name="Kennedy P.G."/>
        </authorList>
    </citation>
    <scope>NUCLEOTIDE SEQUENCE</scope>
    <source>
        <strain evidence="11">DOB743</strain>
    </source>
</reference>
<comment type="similarity">
    <text evidence="3">Belongs to the cytochrome P450 family.</text>
</comment>
<keyword evidence="7 9" id="KW-0408">Iron</keyword>
<feature type="binding site" description="axial binding residue" evidence="9">
    <location>
        <position position="442"/>
    </location>
    <ligand>
        <name>heme</name>
        <dbReference type="ChEBI" id="CHEBI:30413"/>
    </ligand>
    <ligandPart>
        <name>Fe</name>
        <dbReference type="ChEBI" id="CHEBI:18248"/>
    </ligandPart>
</feature>
<evidence type="ECO:0000256" key="10">
    <source>
        <dbReference type="SAM" id="SignalP"/>
    </source>
</evidence>
<dbReference type="GO" id="GO:0004497">
    <property type="term" value="F:monooxygenase activity"/>
    <property type="evidence" value="ECO:0007669"/>
    <property type="project" value="UniProtKB-KW"/>
</dbReference>
<evidence type="ECO:0000256" key="8">
    <source>
        <dbReference type="ARBA" id="ARBA00023033"/>
    </source>
</evidence>
<dbReference type="GO" id="GO:0016705">
    <property type="term" value="F:oxidoreductase activity, acting on paired donors, with incorporation or reduction of molecular oxygen"/>
    <property type="evidence" value="ECO:0007669"/>
    <property type="project" value="InterPro"/>
</dbReference>
<feature type="signal peptide" evidence="10">
    <location>
        <begin position="1"/>
        <end position="22"/>
    </location>
</feature>
<evidence type="ECO:0000256" key="3">
    <source>
        <dbReference type="ARBA" id="ARBA00010617"/>
    </source>
</evidence>
<keyword evidence="12" id="KW-1185">Reference proteome</keyword>
<comment type="pathway">
    <text evidence="2">Secondary metabolite biosynthesis.</text>
</comment>
<name>A0A9P6ZR01_9AGAM</name>
<dbReference type="InterPro" id="IPR036396">
    <property type="entry name" value="Cyt_P450_sf"/>
</dbReference>